<evidence type="ECO:0000256" key="1">
    <source>
        <dbReference type="ARBA" id="ARBA00022723"/>
    </source>
</evidence>
<keyword evidence="7" id="KW-0645">Protease</keyword>
<dbReference type="InterPro" id="IPR013536">
    <property type="entry name" value="WLM_dom"/>
</dbReference>
<evidence type="ECO:0000313" key="7">
    <source>
        <dbReference type="EMBL" id="GFQ05144.1"/>
    </source>
</evidence>
<keyword evidence="7" id="KW-0482">Metalloprotease</keyword>
<proteinExistence type="predicted"/>
<dbReference type="Pfam" id="PF00641">
    <property type="entry name" value="Zn_ribbon_RanBP"/>
    <property type="match status" value="1"/>
</dbReference>
<dbReference type="AlphaFoldDB" id="A0A830DAE8"/>
<dbReference type="GO" id="GO:0008270">
    <property type="term" value="F:zinc ion binding"/>
    <property type="evidence" value="ECO:0007669"/>
    <property type="project" value="UniProtKB-KW"/>
</dbReference>
<evidence type="ECO:0000256" key="2">
    <source>
        <dbReference type="ARBA" id="ARBA00022771"/>
    </source>
</evidence>
<dbReference type="EMBL" id="BMAC01001022">
    <property type="protein sequence ID" value="GFQ05144.1"/>
    <property type="molecule type" value="Genomic_DNA"/>
</dbReference>
<evidence type="ECO:0000259" key="5">
    <source>
        <dbReference type="PROSITE" id="PS50199"/>
    </source>
</evidence>
<comment type="caution">
    <text evidence="7">The sequence shown here is derived from an EMBL/GenBank/DDBJ whole genome shotgun (WGS) entry which is preliminary data.</text>
</comment>
<evidence type="ECO:0000256" key="4">
    <source>
        <dbReference type="PROSITE-ProRule" id="PRU00322"/>
    </source>
</evidence>
<keyword evidence="8" id="KW-1185">Reference proteome</keyword>
<dbReference type="Proteomes" id="UP000653305">
    <property type="component" value="Unassembled WGS sequence"/>
</dbReference>
<dbReference type="OrthoDB" id="261960at2759"/>
<dbReference type="GO" id="GO:0006508">
    <property type="term" value="P:proteolysis"/>
    <property type="evidence" value="ECO:0007669"/>
    <property type="project" value="UniProtKB-KW"/>
</dbReference>
<dbReference type="PROSITE" id="PS51397">
    <property type="entry name" value="WLM"/>
    <property type="match status" value="1"/>
</dbReference>
<dbReference type="PANTHER" id="PTHR46622">
    <property type="entry name" value="DNA-DEPENDENT METALLOPROTEASE WSS1"/>
    <property type="match status" value="1"/>
</dbReference>
<evidence type="ECO:0000256" key="3">
    <source>
        <dbReference type="ARBA" id="ARBA00022833"/>
    </source>
</evidence>
<keyword evidence="7" id="KW-0378">Hydrolase</keyword>
<organism evidence="7 8">
    <name type="scientific">Phtheirospermum japonicum</name>
    <dbReference type="NCBI Taxonomy" id="374723"/>
    <lineage>
        <taxon>Eukaryota</taxon>
        <taxon>Viridiplantae</taxon>
        <taxon>Streptophyta</taxon>
        <taxon>Embryophyta</taxon>
        <taxon>Tracheophyta</taxon>
        <taxon>Spermatophyta</taxon>
        <taxon>Magnoliopsida</taxon>
        <taxon>eudicotyledons</taxon>
        <taxon>Gunneridae</taxon>
        <taxon>Pentapetalae</taxon>
        <taxon>asterids</taxon>
        <taxon>lamiids</taxon>
        <taxon>Lamiales</taxon>
        <taxon>Orobanchaceae</taxon>
        <taxon>Orobanchaceae incertae sedis</taxon>
        <taxon>Phtheirospermum</taxon>
    </lineage>
</organism>
<dbReference type="InterPro" id="IPR053000">
    <property type="entry name" value="WSS1-like_metalloprotease"/>
</dbReference>
<reference evidence="7" key="1">
    <citation type="submission" date="2020-07" db="EMBL/GenBank/DDBJ databases">
        <title>Ethylene signaling mediates host invasion by parasitic plants.</title>
        <authorList>
            <person name="Yoshida S."/>
        </authorList>
    </citation>
    <scope>NUCLEOTIDE SEQUENCE</scope>
    <source>
        <strain evidence="7">Okayama</strain>
    </source>
</reference>
<evidence type="ECO:0000259" key="6">
    <source>
        <dbReference type="PROSITE" id="PS51397"/>
    </source>
</evidence>
<feature type="domain" description="RanBP2-type" evidence="5">
    <location>
        <begin position="308"/>
        <end position="337"/>
    </location>
</feature>
<dbReference type="SMART" id="SM00547">
    <property type="entry name" value="ZnF_RBZ"/>
    <property type="match status" value="2"/>
</dbReference>
<keyword evidence="2 4" id="KW-0863">Zinc-finger</keyword>
<evidence type="ECO:0000313" key="8">
    <source>
        <dbReference type="Proteomes" id="UP000653305"/>
    </source>
</evidence>
<dbReference type="InterPro" id="IPR001876">
    <property type="entry name" value="Znf_RanBP2"/>
</dbReference>
<dbReference type="PROSITE" id="PS01358">
    <property type="entry name" value="ZF_RANBP2_1"/>
    <property type="match status" value="2"/>
</dbReference>
<keyword evidence="3" id="KW-0862">Zinc</keyword>
<dbReference type="Pfam" id="PF08325">
    <property type="entry name" value="WLM"/>
    <property type="match status" value="1"/>
</dbReference>
<sequence>MNSGDLHKVWEIKTLKRKTKEEEARKVLERIAKQVQPIMRKHKWRVKVLSEMCPKNPALLGLNVGAGIHVKLRLRRANRDDDFLPFHEILDTMLHELSHNAHGPHNASFYKLWDELRKECEDLINKGISGEGQGFDLPGRRLGGASRKPLSSLRQSALTAAQNRARVGSLLPSGPKKIGGDNSIMAALSPMQAAAMAAERRLRDNIWCASEFGDDATGEDEYTVSSFPNDSDKGCCSEISRTALEERVQLKSRKRSRDSGDGEDNFIDLTEEAVPKPGPTISLEKMSSGKNCQKGFSGDASTSSSNDECGAWQCIACTLLNPPLAPICEVCTTKRPKDDDLNNLIWSCKFCTLENDLKMDKCGACGTWRYSYGPPIATSTPNRGT</sequence>
<keyword evidence="1" id="KW-0479">Metal-binding</keyword>
<name>A0A830DAE8_9LAMI</name>
<protein>
    <submittedName>
        <fullName evidence="7">DNA-dependent metalloprotease wss1</fullName>
    </submittedName>
</protein>
<feature type="domain" description="WLM" evidence="6">
    <location>
        <begin position="1"/>
        <end position="203"/>
    </location>
</feature>
<dbReference type="GO" id="GO:0005634">
    <property type="term" value="C:nucleus"/>
    <property type="evidence" value="ECO:0007669"/>
    <property type="project" value="TreeGrafter"/>
</dbReference>
<dbReference type="GO" id="GO:0008237">
    <property type="term" value="F:metallopeptidase activity"/>
    <property type="evidence" value="ECO:0007669"/>
    <property type="project" value="UniProtKB-KW"/>
</dbReference>
<dbReference type="Gene3D" id="2.30.30.380">
    <property type="entry name" value="Zn-finger domain of Sec23/24"/>
    <property type="match status" value="1"/>
</dbReference>
<gene>
    <name evidence="7" type="ORF">PHJA_002658500</name>
</gene>
<accession>A0A830DAE8</accession>
<dbReference type="SUPFAM" id="SSF90209">
    <property type="entry name" value="Ran binding protein zinc finger-like"/>
    <property type="match status" value="1"/>
</dbReference>
<dbReference type="PANTHER" id="PTHR46622:SF3">
    <property type="entry name" value="ZINC ION BINDING PROTEIN"/>
    <property type="match status" value="1"/>
</dbReference>
<dbReference type="InterPro" id="IPR036443">
    <property type="entry name" value="Znf_RanBP2_sf"/>
</dbReference>
<dbReference type="GO" id="GO:0006281">
    <property type="term" value="P:DNA repair"/>
    <property type="evidence" value="ECO:0007669"/>
    <property type="project" value="TreeGrafter"/>
</dbReference>
<dbReference type="PROSITE" id="PS50199">
    <property type="entry name" value="ZF_RANBP2_2"/>
    <property type="match status" value="1"/>
</dbReference>